<dbReference type="InterPro" id="IPR012000">
    <property type="entry name" value="Thiamin_PyroP_enz_cen_dom"/>
</dbReference>
<feature type="region of interest" description="Disordered" evidence="4">
    <location>
        <begin position="610"/>
        <end position="638"/>
    </location>
</feature>
<dbReference type="PANTHER" id="PTHR18968">
    <property type="entry name" value="THIAMINE PYROPHOSPHATE ENZYMES"/>
    <property type="match status" value="1"/>
</dbReference>
<keyword evidence="9" id="KW-1185">Reference proteome</keyword>
<feature type="compositionally biased region" description="Basic and acidic residues" evidence="4">
    <location>
        <begin position="612"/>
        <end position="622"/>
    </location>
</feature>
<gene>
    <name evidence="8" type="primary">iolD</name>
    <name evidence="8" type="ORF">E1212_27485</name>
</gene>
<evidence type="ECO:0000256" key="1">
    <source>
        <dbReference type="ARBA" id="ARBA00007812"/>
    </source>
</evidence>
<dbReference type="InterPro" id="IPR045229">
    <property type="entry name" value="TPP_enz"/>
</dbReference>
<protein>
    <submittedName>
        <fullName evidence="8">3D-(3,5/4)-trihydroxycyclohexane-1,2-dione acylhydrolase (Decyclizing)</fullName>
        <ecNumber evidence="8">3.7.1.22</ecNumber>
    </submittedName>
</protein>
<evidence type="ECO:0000313" key="9">
    <source>
        <dbReference type="Proteomes" id="UP000295621"/>
    </source>
</evidence>
<dbReference type="Proteomes" id="UP000295621">
    <property type="component" value="Unassembled WGS sequence"/>
</dbReference>
<dbReference type="Gene3D" id="3.40.50.1220">
    <property type="entry name" value="TPP-binding domain"/>
    <property type="match status" value="1"/>
</dbReference>
<feature type="domain" description="Thiamine pyrophosphate enzyme TPP-binding" evidence="6">
    <location>
        <begin position="417"/>
        <end position="583"/>
    </location>
</feature>
<dbReference type="GO" id="GO:0000287">
    <property type="term" value="F:magnesium ion binding"/>
    <property type="evidence" value="ECO:0007669"/>
    <property type="project" value="InterPro"/>
</dbReference>
<dbReference type="InterPro" id="IPR000399">
    <property type="entry name" value="TPP-bd_CS"/>
</dbReference>
<dbReference type="PANTHER" id="PTHR18968:SF9">
    <property type="entry name" value="3D-(3,5_4)-TRIHYDROXYCYCLOHEXANE-1,2-DIONE HYDROLASE"/>
    <property type="match status" value="1"/>
</dbReference>
<comment type="caution">
    <text evidence="8">The sequence shown here is derived from an EMBL/GenBank/DDBJ whole genome shotgun (WGS) entry which is preliminary data.</text>
</comment>
<feature type="domain" description="Thiamine pyrophosphate enzyme N-terminal TPP-binding" evidence="7">
    <location>
        <begin position="31"/>
        <end position="131"/>
    </location>
</feature>
<reference evidence="8 9" key="1">
    <citation type="submission" date="2019-02" db="EMBL/GenBank/DDBJ databases">
        <title>Draft genome sequences of novel Actinobacteria.</title>
        <authorList>
            <person name="Sahin N."/>
            <person name="Ay H."/>
            <person name="Saygin H."/>
        </authorList>
    </citation>
    <scope>NUCLEOTIDE SEQUENCE [LARGE SCALE GENOMIC DNA]</scope>
    <source>
        <strain evidence="8 9">KC603</strain>
    </source>
</reference>
<dbReference type="GO" id="GO:0030976">
    <property type="term" value="F:thiamine pyrophosphate binding"/>
    <property type="evidence" value="ECO:0007669"/>
    <property type="project" value="InterPro"/>
</dbReference>
<dbReference type="Pfam" id="PF02775">
    <property type="entry name" value="TPP_enzyme_C"/>
    <property type="match status" value="1"/>
</dbReference>
<feature type="domain" description="Thiamine pyrophosphate enzyme central" evidence="5">
    <location>
        <begin position="220"/>
        <end position="354"/>
    </location>
</feature>
<evidence type="ECO:0000256" key="3">
    <source>
        <dbReference type="RuleBase" id="RU362132"/>
    </source>
</evidence>
<dbReference type="RefSeq" id="WP_131988467.1">
    <property type="nucleotide sequence ID" value="NZ_SMKL01000106.1"/>
</dbReference>
<dbReference type="PROSITE" id="PS00187">
    <property type="entry name" value="TPP_ENZYMES"/>
    <property type="match status" value="1"/>
</dbReference>
<dbReference type="AlphaFoldDB" id="A0A4R4RAL9"/>
<proteinExistence type="inferred from homology"/>
<dbReference type="Gene3D" id="3.40.50.970">
    <property type="match status" value="2"/>
</dbReference>
<name>A0A4R4RAL9_9ACTN</name>
<dbReference type="GO" id="GO:0050660">
    <property type="term" value="F:flavin adenine dinucleotide binding"/>
    <property type="evidence" value="ECO:0007669"/>
    <property type="project" value="TreeGrafter"/>
</dbReference>
<dbReference type="CDD" id="cd02003">
    <property type="entry name" value="TPP_IolD"/>
    <property type="match status" value="1"/>
</dbReference>
<dbReference type="InterPro" id="IPR012001">
    <property type="entry name" value="Thiamin_PyroP_enz_TPP-bd_dom"/>
</dbReference>
<dbReference type="SUPFAM" id="SSF52518">
    <property type="entry name" value="Thiamin diphosphate-binding fold (THDP-binding)"/>
    <property type="match status" value="2"/>
</dbReference>
<dbReference type="EMBL" id="SMKL01000106">
    <property type="protein sequence ID" value="TDC46181.1"/>
    <property type="molecule type" value="Genomic_DNA"/>
</dbReference>
<organism evidence="8 9">
    <name type="scientific">Jiangella ureilytica</name>
    <dbReference type="NCBI Taxonomy" id="2530374"/>
    <lineage>
        <taxon>Bacteria</taxon>
        <taxon>Bacillati</taxon>
        <taxon>Actinomycetota</taxon>
        <taxon>Actinomycetes</taxon>
        <taxon>Jiangellales</taxon>
        <taxon>Jiangellaceae</taxon>
        <taxon>Jiangella</taxon>
    </lineage>
</organism>
<evidence type="ECO:0000259" key="6">
    <source>
        <dbReference type="Pfam" id="PF02775"/>
    </source>
</evidence>
<dbReference type="InterPro" id="IPR030817">
    <property type="entry name" value="Myo_inos_IolD"/>
</dbReference>
<dbReference type="GO" id="GO:0003984">
    <property type="term" value="F:acetolactate synthase activity"/>
    <property type="evidence" value="ECO:0007669"/>
    <property type="project" value="TreeGrafter"/>
</dbReference>
<sequence length="638" mass="67482">MRLTVAQATVRFLAAQFTERDGVEHRLIEGCFGIFGHGNVAGLGEALLEAELSDPQALPYHQARNEQGMVHAAVGYARMRNRLSTLACTSSIGPGATNMVTGAAVATINRLPVLLLPGDVFATRVAEPVLQQLEVPHAPDVTVNDAFRPVSRFFDRVWRPEQLPSALLGAMRVLTDPAETGAVTVAMPQDVQAEAHDWPAELFAKRVWHVPRAVPEPGALARAAALVRGARRPLVVAGGGVIYSEATDALRVFAEATGIPVAETQAGKGSLPYDHPLSLGAVGATGTPGANRFARSADVVIGIGTRYSDFTTASRTAFQDPGVRFVNVNVAGFDSAKHAGLPLVADARAALEALTSALDGWQVPASYRADAARANTEWDAVVTAAYTAGREPLPAQTEVIGAVNEVSEPRDVVLNAAGSMPGELHKLWRTRDPKGYHVEYGYSTMGYEIAAGVGVRMAVLAQEPDRDVFVLVGDGSYLMMAQELVTAVQERIKIVVVLVQNHGFASIGSLSESLGSQRFGTAYRFRSAESGRLDGDVLPVDLAANAASLGVRVVRVATVAELRTALREAKAAPADAGPVLVHIETDPLAGGPDSDAWWDVPVSETAALDTTRAARAEYERQKKAQRPLAGPASEGNDA</sequence>
<dbReference type="NCBIfam" id="TIGR04377">
    <property type="entry name" value="myo_inos_iolD"/>
    <property type="match status" value="1"/>
</dbReference>
<dbReference type="EC" id="3.7.1.22" evidence="8"/>
<dbReference type="InterPro" id="IPR029061">
    <property type="entry name" value="THDP-binding"/>
</dbReference>
<accession>A0A4R4RAL9</accession>
<dbReference type="GO" id="GO:0019310">
    <property type="term" value="P:inositol catabolic process"/>
    <property type="evidence" value="ECO:0007669"/>
    <property type="project" value="InterPro"/>
</dbReference>
<dbReference type="Pfam" id="PF00205">
    <property type="entry name" value="TPP_enzyme_M"/>
    <property type="match status" value="1"/>
</dbReference>
<keyword evidence="2 3" id="KW-0786">Thiamine pyrophosphate</keyword>
<dbReference type="Pfam" id="PF02776">
    <property type="entry name" value="TPP_enzyme_N"/>
    <property type="match status" value="1"/>
</dbReference>
<dbReference type="SUPFAM" id="SSF52467">
    <property type="entry name" value="DHS-like NAD/FAD-binding domain"/>
    <property type="match status" value="1"/>
</dbReference>
<dbReference type="GO" id="GO:0102481">
    <property type="term" value="F:3D-(3,5/4)-trihydroxycyclohexane-1,2-dione hydrolase activity"/>
    <property type="evidence" value="ECO:0007669"/>
    <property type="project" value="UniProtKB-EC"/>
</dbReference>
<evidence type="ECO:0000256" key="4">
    <source>
        <dbReference type="SAM" id="MobiDB-lite"/>
    </source>
</evidence>
<dbReference type="OrthoDB" id="3194735at2"/>
<evidence type="ECO:0000259" key="5">
    <source>
        <dbReference type="Pfam" id="PF00205"/>
    </source>
</evidence>
<dbReference type="CDD" id="cd07035">
    <property type="entry name" value="TPP_PYR_POX_like"/>
    <property type="match status" value="1"/>
</dbReference>
<dbReference type="InterPro" id="IPR011766">
    <property type="entry name" value="TPP_enzyme_TPP-bd"/>
</dbReference>
<evidence type="ECO:0000259" key="7">
    <source>
        <dbReference type="Pfam" id="PF02776"/>
    </source>
</evidence>
<comment type="similarity">
    <text evidence="1 3">Belongs to the TPP enzyme family.</text>
</comment>
<evidence type="ECO:0000313" key="8">
    <source>
        <dbReference type="EMBL" id="TDC46181.1"/>
    </source>
</evidence>
<keyword evidence="8" id="KW-0378">Hydrolase</keyword>
<dbReference type="GO" id="GO:0009097">
    <property type="term" value="P:isoleucine biosynthetic process"/>
    <property type="evidence" value="ECO:0007669"/>
    <property type="project" value="TreeGrafter"/>
</dbReference>
<evidence type="ECO:0000256" key="2">
    <source>
        <dbReference type="ARBA" id="ARBA00023052"/>
    </source>
</evidence>
<dbReference type="GO" id="GO:0005948">
    <property type="term" value="C:acetolactate synthase complex"/>
    <property type="evidence" value="ECO:0007669"/>
    <property type="project" value="TreeGrafter"/>
</dbReference>
<dbReference type="InterPro" id="IPR029035">
    <property type="entry name" value="DHS-like_NAD/FAD-binding_dom"/>
</dbReference>
<dbReference type="GO" id="GO:0009099">
    <property type="term" value="P:L-valine biosynthetic process"/>
    <property type="evidence" value="ECO:0007669"/>
    <property type="project" value="TreeGrafter"/>
</dbReference>